<dbReference type="Proteomes" id="UP000187203">
    <property type="component" value="Unassembled WGS sequence"/>
</dbReference>
<dbReference type="AlphaFoldDB" id="A0A1R3HLT4"/>
<evidence type="ECO:0000313" key="2">
    <source>
        <dbReference type="Proteomes" id="UP000187203"/>
    </source>
</evidence>
<name>A0A1R3HLT4_9ROSI</name>
<accession>A0A1R3HLT4</accession>
<reference evidence="2" key="1">
    <citation type="submission" date="2013-09" db="EMBL/GenBank/DDBJ databases">
        <title>Corchorus olitorius genome sequencing.</title>
        <authorList>
            <person name="Alam M."/>
            <person name="Haque M.S."/>
            <person name="Islam M.S."/>
            <person name="Emdad E.M."/>
            <person name="Islam M.M."/>
            <person name="Ahmed B."/>
            <person name="Halim A."/>
            <person name="Hossen Q.M.M."/>
            <person name="Hossain M.Z."/>
            <person name="Ahmed R."/>
            <person name="Khan M.M."/>
            <person name="Islam R."/>
            <person name="Rashid M.M."/>
            <person name="Khan S.A."/>
            <person name="Rahman M.S."/>
            <person name="Alam M."/>
            <person name="Yahiya A.S."/>
            <person name="Khan M.S."/>
            <person name="Azam M.S."/>
            <person name="Haque T."/>
            <person name="Lashkar M.Z.H."/>
            <person name="Akhand A.I."/>
            <person name="Morshed G."/>
            <person name="Roy S."/>
            <person name="Uddin K.S."/>
            <person name="Rabeya T."/>
            <person name="Hossain A.S."/>
            <person name="Chowdhury A."/>
            <person name="Snigdha A.R."/>
            <person name="Mortoza M.S."/>
            <person name="Matin S.A."/>
            <person name="Hoque S.M.E."/>
            <person name="Islam M.K."/>
            <person name="Roy D.K."/>
            <person name="Haider R."/>
            <person name="Moosa M.M."/>
            <person name="Elias S.M."/>
            <person name="Hasan A.M."/>
            <person name="Jahan S."/>
            <person name="Shafiuddin M."/>
            <person name="Mahmood N."/>
            <person name="Shommy N.S."/>
        </authorList>
    </citation>
    <scope>NUCLEOTIDE SEQUENCE [LARGE SCALE GENOMIC DNA]</scope>
    <source>
        <strain evidence="2">cv. O-4</strain>
    </source>
</reference>
<dbReference type="EMBL" id="AWUE01019812">
    <property type="protein sequence ID" value="OMO71397.1"/>
    <property type="molecule type" value="Genomic_DNA"/>
</dbReference>
<proteinExistence type="predicted"/>
<keyword evidence="2" id="KW-1185">Reference proteome</keyword>
<organism evidence="1 2">
    <name type="scientific">Corchorus olitorius</name>
    <dbReference type="NCBI Taxonomy" id="93759"/>
    <lineage>
        <taxon>Eukaryota</taxon>
        <taxon>Viridiplantae</taxon>
        <taxon>Streptophyta</taxon>
        <taxon>Embryophyta</taxon>
        <taxon>Tracheophyta</taxon>
        <taxon>Spermatophyta</taxon>
        <taxon>Magnoliopsida</taxon>
        <taxon>eudicotyledons</taxon>
        <taxon>Gunneridae</taxon>
        <taxon>Pentapetalae</taxon>
        <taxon>rosids</taxon>
        <taxon>malvids</taxon>
        <taxon>Malvales</taxon>
        <taxon>Malvaceae</taxon>
        <taxon>Grewioideae</taxon>
        <taxon>Apeibeae</taxon>
        <taxon>Corchorus</taxon>
    </lineage>
</organism>
<comment type="caution">
    <text evidence="1">The sequence shown here is derived from an EMBL/GenBank/DDBJ whole genome shotgun (WGS) entry which is preliminary data.</text>
</comment>
<gene>
    <name evidence="1" type="ORF">COLO4_28272</name>
</gene>
<sequence>MAVQVAPTMIEVGECESSSSSSTERTGISCFDCGKNAMDYRKLIKDMKLVVLEKGPEEHL</sequence>
<protein>
    <submittedName>
        <fullName evidence="1">Uncharacterized protein</fullName>
    </submittedName>
</protein>
<evidence type="ECO:0000313" key="1">
    <source>
        <dbReference type="EMBL" id="OMO71397.1"/>
    </source>
</evidence>